<comment type="function">
    <text evidence="6">Involved in transcription antitermination. Required for transcription of ribosomal RNA (rRNA) genes. Binds specifically to the boxA antiterminator sequence of the ribosomal RNA (rrn) operons.</text>
</comment>
<keyword evidence="3 6" id="KW-0694">RNA-binding</keyword>
<dbReference type="PANTHER" id="PTHR11078">
    <property type="entry name" value="N UTILIZATION SUBSTANCE PROTEIN B-RELATED"/>
    <property type="match status" value="1"/>
</dbReference>
<dbReference type="HAMAP" id="MF_00073">
    <property type="entry name" value="NusB"/>
    <property type="match status" value="1"/>
</dbReference>
<sequence>MSARGKARRRALDILFEAELRSENPRTVLAERVARADPPVNEYTTTLVEGVVRHAERIDDLIETYSEGWTLDRMPAVDRNVLRGGTYELLWMPDVPGGVVISEWVHLASELSTDDSPQFVNGLLARFNQLKPTLAL</sequence>
<evidence type="ECO:0000256" key="5">
    <source>
        <dbReference type="ARBA" id="ARBA00023163"/>
    </source>
</evidence>
<dbReference type="NCBIfam" id="TIGR01951">
    <property type="entry name" value="nusB"/>
    <property type="match status" value="1"/>
</dbReference>
<evidence type="ECO:0000313" key="8">
    <source>
        <dbReference type="EMBL" id="GII90305.1"/>
    </source>
</evidence>
<evidence type="ECO:0000259" key="7">
    <source>
        <dbReference type="Pfam" id="PF01029"/>
    </source>
</evidence>
<evidence type="ECO:0000256" key="3">
    <source>
        <dbReference type="ARBA" id="ARBA00022884"/>
    </source>
</evidence>
<evidence type="ECO:0000256" key="6">
    <source>
        <dbReference type="HAMAP-Rule" id="MF_00073"/>
    </source>
</evidence>
<dbReference type="InterPro" id="IPR035926">
    <property type="entry name" value="NusB-like_sf"/>
</dbReference>
<dbReference type="InterPro" id="IPR006027">
    <property type="entry name" value="NusB_RsmB_TIM44"/>
</dbReference>
<evidence type="ECO:0000256" key="4">
    <source>
        <dbReference type="ARBA" id="ARBA00023015"/>
    </source>
</evidence>
<keyword evidence="2 6" id="KW-0889">Transcription antitermination</keyword>
<keyword evidence="5 6" id="KW-0804">Transcription</keyword>
<reference evidence="8" key="1">
    <citation type="submission" date="2021-01" db="EMBL/GenBank/DDBJ databases">
        <title>Whole genome shotgun sequence of Sinosporangium siamense NBRC 109515.</title>
        <authorList>
            <person name="Komaki H."/>
            <person name="Tamura T."/>
        </authorList>
    </citation>
    <scope>NUCLEOTIDE SEQUENCE</scope>
    <source>
        <strain evidence="8">NBRC 109515</strain>
    </source>
</reference>
<name>A0A919RCL0_9ACTN</name>
<feature type="domain" description="NusB/RsmB/TIM44" evidence="7">
    <location>
        <begin position="6"/>
        <end position="128"/>
    </location>
</feature>
<dbReference type="SUPFAM" id="SSF48013">
    <property type="entry name" value="NusB-like"/>
    <property type="match status" value="1"/>
</dbReference>
<accession>A0A919RCL0</accession>
<dbReference type="PANTHER" id="PTHR11078:SF3">
    <property type="entry name" value="ANTITERMINATION NUSB DOMAIN-CONTAINING PROTEIN"/>
    <property type="match status" value="1"/>
</dbReference>
<organism evidence="8 9">
    <name type="scientific">Sinosporangium siamense</name>
    <dbReference type="NCBI Taxonomy" id="1367973"/>
    <lineage>
        <taxon>Bacteria</taxon>
        <taxon>Bacillati</taxon>
        <taxon>Actinomycetota</taxon>
        <taxon>Actinomycetes</taxon>
        <taxon>Streptosporangiales</taxon>
        <taxon>Streptosporangiaceae</taxon>
        <taxon>Sinosporangium</taxon>
    </lineage>
</organism>
<dbReference type="GO" id="GO:0005829">
    <property type="term" value="C:cytosol"/>
    <property type="evidence" value="ECO:0007669"/>
    <property type="project" value="TreeGrafter"/>
</dbReference>
<comment type="caution">
    <text evidence="8">The sequence shown here is derived from an EMBL/GenBank/DDBJ whole genome shotgun (WGS) entry which is preliminary data.</text>
</comment>
<gene>
    <name evidence="6 8" type="primary">nusB</name>
    <name evidence="8" type="ORF">Ssi02_05360</name>
</gene>
<keyword evidence="9" id="KW-1185">Reference proteome</keyword>
<comment type="similarity">
    <text evidence="1 6">Belongs to the NusB family.</text>
</comment>
<evidence type="ECO:0000313" key="9">
    <source>
        <dbReference type="Proteomes" id="UP000606172"/>
    </source>
</evidence>
<dbReference type="Pfam" id="PF01029">
    <property type="entry name" value="NusB"/>
    <property type="match status" value="1"/>
</dbReference>
<dbReference type="EMBL" id="BOOW01000006">
    <property type="protein sequence ID" value="GII90305.1"/>
    <property type="molecule type" value="Genomic_DNA"/>
</dbReference>
<dbReference type="InterPro" id="IPR011605">
    <property type="entry name" value="NusB_fam"/>
</dbReference>
<dbReference type="GO" id="GO:0006353">
    <property type="term" value="P:DNA-templated transcription termination"/>
    <property type="evidence" value="ECO:0007669"/>
    <property type="project" value="UniProtKB-UniRule"/>
</dbReference>
<evidence type="ECO:0000256" key="1">
    <source>
        <dbReference type="ARBA" id="ARBA00005952"/>
    </source>
</evidence>
<evidence type="ECO:0000256" key="2">
    <source>
        <dbReference type="ARBA" id="ARBA00022814"/>
    </source>
</evidence>
<dbReference type="GO" id="GO:0031564">
    <property type="term" value="P:transcription antitermination"/>
    <property type="evidence" value="ECO:0007669"/>
    <property type="project" value="UniProtKB-KW"/>
</dbReference>
<proteinExistence type="inferred from homology"/>
<keyword evidence="4 6" id="KW-0805">Transcription regulation</keyword>
<dbReference type="Proteomes" id="UP000606172">
    <property type="component" value="Unassembled WGS sequence"/>
</dbReference>
<protein>
    <recommendedName>
        <fullName evidence="6">Transcription antitermination protein NusB</fullName>
    </recommendedName>
    <alternativeName>
        <fullName evidence="6">Antitermination factor NusB</fullName>
    </alternativeName>
</protein>
<dbReference type="GO" id="GO:0003723">
    <property type="term" value="F:RNA binding"/>
    <property type="evidence" value="ECO:0007669"/>
    <property type="project" value="UniProtKB-UniRule"/>
</dbReference>
<dbReference type="Gene3D" id="1.10.940.10">
    <property type="entry name" value="NusB-like"/>
    <property type="match status" value="1"/>
</dbReference>
<dbReference type="RefSeq" id="WP_204020648.1">
    <property type="nucleotide sequence ID" value="NZ_BOOW01000006.1"/>
</dbReference>
<dbReference type="AlphaFoldDB" id="A0A919RCL0"/>